<gene>
    <name evidence="1" type="ORF">EDB92DRAFT_474949</name>
</gene>
<keyword evidence="2" id="KW-1185">Reference proteome</keyword>
<sequence>MSCFLANLQYRGLLKSFRVYLGAILSFVPVRASIFDPEAAVAPSREAAESRLLPPHTLLNLSKYECIFICCPTTHCSSSVPRTKTGNNTYAIVCLSRLLSRCMDLM</sequence>
<reference evidence="1" key="1">
    <citation type="submission" date="2022-01" db="EMBL/GenBank/DDBJ databases">
        <title>Comparative genomics reveals a dynamic genome evolution in the ectomycorrhizal milk-cap (Lactarius) mushrooms.</title>
        <authorList>
            <consortium name="DOE Joint Genome Institute"/>
            <person name="Lebreton A."/>
            <person name="Tang N."/>
            <person name="Kuo A."/>
            <person name="LaButti K."/>
            <person name="Drula E."/>
            <person name="Barry K."/>
            <person name="Clum A."/>
            <person name="Lipzen A."/>
            <person name="Mousain D."/>
            <person name="Ng V."/>
            <person name="Wang R."/>
            <person name="Wang X."/>
            <person name="Dai Y."/>
            <person name="Henrissat B."/>
            <person name="Grigoriev I.V."/>
            <person name="Guerin-Laguette A."/>
            <person name="Yu F."/>
            <person name="Martin F.M."/>
        </authorList>
    </citation>
    <scope>NUCLEOTIDE SEQUENCE</scope>
    <source>
        <strain evidence="1">QP</strain>
    </source>
</reference>
<accession>A0AAD4LQP7</accession>
<organism evidence="1 2">
    <name type="scientific">Lactarius akahatsu</name>
    <dbReference type="NCBI Taxonomy" id="416441"/>
    <lineage>
        <taxon>Eukaryota</taxon>
        <taxon>Fungi</taxon>
        <taxon>Dikarya</taxon>
        <taxon>Basidiomycota</taxon>
        <taxon>Agaricomycotina</taxon>
        <taxon>Agaricomycetes</taxon>
        <taxon>Russulales</taxon>
        <taxon>Russulaceae</taxon>
        <taxon>Lactarius</taxon>
    </lineage>
</organism>
<proteinExistence type="predicted"/>
<name>A0AAD4LQP7_9AGAM</name>
<evidence type="ECO:0000313" key="2">
    <source>
        <dbReference type="Proteomes" id="UP001201163"/>
    </source>
</evidence>
<evidence type="ECO:0000313" key="1">
    <source>
        <dbReference type="EMBL" id="KAH9000200.1"/>
    </source>
</evidence>
<dbReference type="AlphaFoldDB" id="A0AAD4LQP7"/>
<comment type="caution">
    <text evidence="1">The sequence shown here is derived from an EMBL/GenBank/DDBJ whole genome shotgun (WGS) entry which is preliminary data.</text>
</comment>
<dbReference type="EMBL" id="JAKELL010000002">
    <property type="protein sequence ID" value="KAH9000200.1"/>
    <property type="molecule type" value="Genomic_DNA"/>
</dbReference>
<protein>
    <submittedName>
        <fullName evidence="1">Uncharacterized protein</fullName>
    </submittedName>
</protein>
<dbReference type="Proteomes" id="UP001201163">
    <property type="component" value="Unassembled WGS sequence"/>
</dbReference>